<organism evidence="1 2">
    <name type="scientific">Ruminococcus albus 8</name>
    <dbReference type="NCBI Taxonomy" id="246199"/>
    <lineage>
        <taxon>Bacteria</taxon>
        <taxon>Bacillati</taxon>
        <taxon>Bacillota</taxon>
        <taxon>Clostridia</taxon>
        <taxon>Eubacteriales</taxon>
        <taxon>Oscillospiraceae</taxon>
        <taxon>Ruminococcus</taxon>
    </lineage>
</organism>
<proteinExistence type="predicted"/>
<dbReference type="eggNOG" id="ENOG502Z7N2">
    <property type="taxonomic scope" value="Bacteria"/>
</dbReference>
<dbReference type="OrthoDB" id="1067148at2"/>
<dbReference type="EMBL" id="ADKM02000118">
    <property type="protein sequence ID" value="EGC01971.1"/>
    <property type="molecule type" value="Genomic_DNA"/>
</dbReference>
<dbReference type="AlphaFoldDB" id="E9SFI6"/>
<dbReference type="InterPro" id="IPR056298">
    <property type="entry name" value="AlkZ-rel"/>
</dbReference>
<reference evidence="1 2" key="1">
    <citation type="submission" date="2011-02" db="EMBL/GenBank/DDBJ databases">
        <authorList>
            <person name="Nelson K.E."/>
            <person name="Sutton G."/>
            <person name="Torralba M."/>
            <person name="Durkin S."/>
            <person name="Harkins D."/>
            <person name="Montgomery R."/>
            <person name="Ziemer C."/>
            <person name="Klaassens E."/>
            <person name="Ocuiv P."/>
            <person name="Morrison M."/>
        </authorList>
    </citation>
    <scope>NUCLEOTIDE SEQUENCE [LARGE SCALE GENOMIC DNA]</scope>
    <source>
        <strain evidence="1 2">8</strain>
    </source>
</reference>
<sequence length="253" mass="28917">METINGEWIMRGLRWDDPKRICSCGELTALIKEIGFLPLFSGEVEGFSAEEHVSPKYWWSGSREHDPWKWREMIAGEHEVAYGKFFGGRAGFISAEWLPYFANYRRGGYDFDARYEDGLANHREKLIMDRLVDRDEDGEAVFDNKDILSTELKKLCGFGKGGEKNFPGITAGLMMQTYLVTAEFRRRRNKKGGEYGMAVSVLTPPEAIWGYEHVTSAYGESPETSWERIFERVRSLFPQAGDSEIISVIGKKP</sequence>
<dbReference type="STRING" id="246199.CUS_5252"/>
<keyword evidence="2" id="KW-1185">Reference proteome</keyword>
<accession>E9SFI6</accession>
<gene>
    <name evidence="1" type="ORF">CUS_5252</name>
</gene>
<name>E9SFI6_RUMAL</name>
<dbReference type="Pfam" id="PF24741">
    <property type="entry name" value="AlkZ-rel"/>
    <property type="match status" value="1"/>
</dbReference>
<protein>
    <submittedName>
        <fullName evidence="1">Uncharacterized protein</fullName>
    </submittedName>
</protein>
<dbReference type="RefSeq" id="WP_002851878.1">
    <property type="nucleotide sequence ID" value="NZ_ADKM02000118.1"/>
</dbReference>
<evidence type="ECO:0000313" key="2">
    <source>
        <dbReference type="Proteomes" id="UP000004259"/>
    </source>
</evidence>
<dbReference type="Proteomes" id="UP000004259">
    <property type="component" value="Unassembled WGS sequence"/>
</dbReference>
<evidence type="ECO:0000313" key="1">
    <source>
        <dbReference type="EMBL" id="EGC01971.1"/>
    </source>
</evidence>
<comment type="caution">
    <text evidence="1">The sequence shown here is derived from an EMBL/GenBank/DDBJ whole genome shotgun (WGS) entry which is preliminary data.</text>
</comment>